<evidence type="ECO:0000256" key="9">
    <source>
        <dbReference type="SAM" id="Phobius"/>
    </source>
</evidence>
<dbReference type="Proteomes" id="UP001620626">
    <property type="component" value="Unassembled WGS sequence"/>
</dbReference>
<dbReference type="AlphaFoldDB" id="A0ABD2LZZ5"/>
<feature type="compositionally biased region" description="Basic and acidic residues" evidence="8">
    <location>
        <begin position="330"/>
        <end position="347"/>
    </location>
</feature>
<feature type="compositionally biased region" description="Acidic residues" evidence="8">
    <location>
        <begin position="898"/>
        <end position="910"/>
    </location>
</feature>
<evidence type="ECO:0000256" key="5">
    <source>
        <dbReference type="ARBA" id="ARBA00023136"/>
    </source>
</evidence>
<keyword evidence="5 9" id="KW-0472">Membrane</keyword>
<keyword evidence="13" id="KW-1185">Reference proteome</keyword>
<comment type="caution">
    <text evidence="12">The sequence shown here is derived from an EMBL/GenBank/DDBJ whole genome shotgun (WGS) entry which is preliminary data.</text>
</comment>
<dbReference type="Pfam" id="PF08357">
    <property type="entry name" value="SEFIR"/>
    <property type="match status" value="1"/>
</dbReference>
<gene>
    <name evidence="12" type="ORF">niasHT_008122</name>
</gene>
<evidence type="ECO:0000256" key="1">
    <source>
        <dbReference type="ARBA" id="ARBA00004479"/>
    </source>
</evidence>
<keyword evidence="3 10" id="KW-0732">Signal</keyword>
<name>A0ABD2LZZ5_9BILA</name>
<keyword evidence="7" id="KW-0325">Glycoprotein</keyword>
<feature type="compositionally biased region" description="Basic and acidic residues" evidence="8">
    <location>
        <begin position="911"/>
        <end position="923"/>
    </location>
</feature>
<proteinExistence type="predicted"/>
<dbReference type="InterPro" id="IPR013568">
    <property type="entry name" value="SEFIR_dom"/>
</dbReference>
<evidence type="ECO:0000256" key="3">
    <source>
        <dbReference type="ARBA" id="ARBA00022729"/>
    </source>
</evidence>
<dbReference type="PANTHER" id="PTHR15583">
    <property type="entry name" value="INTERLEUKIN-17 RECEPTOR"/>
    <property type="match status" value="1"/>
</dbReference>
<feature type="domain" description="SEFIR" evidence="11">
    <location>
        <begin position="530"/>
        <end position="610"/>
    </location>
</feature>
<feature type="compositionally biased region" description="Polar residues" evidence="8">
    <location>
        <begin position="645"/>
        <end position="658"/>
    </location>
</feature>
<feature type="signal peptide" evidence="10">
    <location>
        <begin position="1"/>
        <end position="37"/>
    </location>
</feature>
<evidence type="ECO:0000256" key="10">
    <source>
        <dbReference type="SAM" id="SignalP"/>
    </source>
</evidence>
<sequence>MFGHNYSTAFVNRISSSPFRLLCLFIAFLFLFRQTNANCSHQFFFREDNRPTESQDENSHQSLPWAFFEDTKQCDDELSSLLSSGNFSDAQRQEEEGQRLDGQQLTVTPCVDQLLDIELTPLSVFPVGKNILPYVQLNISVNTFSSVDQLFFRFRCIFAPNSADYLCHNHSIQQEKWGQMIWPCRRLQIERNNQHVSVPQFHFSYTCFRLFSLSQYAIEFFVFNRNELCRRELLFTIPMEQQLDPKIANFYNAIQWDRGRTALVAPSWSPLVALDTSFDDCLFVQLHPSEWLMQNQQYRPKTINVAVFSTFDNDNNNNGTDSGLNANKNAENDGHVHHNNRTFEDYQPKSSVGPEEGYSPLKAENSDTNVAVTMEPNNRHSHHHFLVSQKVPLLGRNENTNKQNNFYRWAWVDIDAGNYTLFAFVEQGDCHLACHPAVDSSGDGSGQQKCRVCPHTALNFTLTVAKHSAGWHRSMLMTAFARNANFCVLGILFFLLIALVVAFLYVRIWRPRALARLPPHHVDLGGSCPTVLVLYTDDCQEHSDAVLALCRTLEESANAKCFVDQWAFVDNPTLRPSLWLVEKLAECDFVLVIFSPCSVRVMAGEQLVQRRHFPDLFNSGLGFIVSRIREIASSEGVILSQQQQLHQNGHVRSNNPTKNADPKNVPPKHCQGHSPSPKCFHPNGKSLLNRFIFARFACADPSVIPPFFASSQFGIDRAGGPIVLPDQIGLLIARLHGVVSTAVDVDVSIPFEPKEGKAHHQRFLHEADLSQLNDALERLRQFVEMNPNWMEQRFISSSEEEREEHGEKDGETKVEREGTLSATANFSSTYMQYSVDGTDNGTSRPIGVPTIDEQAQIAAQYGLLAVEDEDEEDNDGQKKQSIEETNGANGKRYHLLMVEEEEDEEEEENGYEERKSMEDAVDF</sequence>
<accession>A0ABD2LZZ5</accession>
<evidence type="ECO:0000256" key="4">
    <source>
        <dbReference type="ARBA" id="ARBA00022989"/>
    </source>
</evidence>
<evidence type="ECO:0000313" key="13">
    <source>
        <dbReference type="Proteomes" id="UP001620626"/>
    </source>
</evidence>
<feature type="compositionally biased region" description="Basic and acidic residues" evidence="8">
    <location>
        <begin position="803"/>
        <end position="818"/>
    </location>
</feature>
<organism evidence="12 13">
    <name type="scientific">Heterodera trifolii</name>
    <dbReference type="NCBI Taxonomy" id="157864"/>
    <lineage>
        <taxon>Eukaryota</taxon>
        <taxon>Metazoa</taxon>
        <taxon>Ecdysozoa</taxon>
        <taxon>Nematoda</taxon>
        <taxon>Chromadorea</taxon>
        <taxon>Rhabditida</taxon>
        <taxon>Tylenchina</taxon>
        <taxon>Tylenchomorpha</taxon>
        <taxon>Tylenchoidea</taxon>
        <taxon>Heteroderidae</taxon>
        <taxon>Heteroderinae</taxon>
        <taxon>Heterodera</taxon>
    </lineage>
</organism>
<dbReference type="PANTHER" id="PTHR15583:SF7">
    <property type="entry name" value="INTERLEUKIN CYTOKINE RECEPTOR-RELATED PROTEIN 2"/>
    <property type="match status" value="1"/>
</dbReference>
<protein>
    <recommendedName>
        <fullName evidence="11">SEFIR domain-containing protein</fullName>
    </recommendedName>
</protein>
<evidence type="ECO:0000259" key="11">
    <source>
        <dbReference type="Pfam" id="PF08357"/>
    </source>
</evidence>
<evidence type="ECO:0000313" key="12">
    <source>
        <dbReference type="EMBL" id="KAL3120830.1"/>
    </source>
</evidence>
<feature type="region of interest" description="Disordered" evidence="8">
    <location>
        <begin position="868"/>
        <end position="923"/>
    </location>
</feature>
<dbReference type="Gene3D" id="3.40.50.11530">
    <property type="match status" value="1"/>
</dbReference>
<keyword evidence="6" id="KW-0675">Receptor</keyword>
<feature type="compositionally biased region" description="Low complexity" evidence="8">
    <location>
        <begin position="314"/>
        <end position="323"/>
    </location>
</feature>
<feature type="chain" id="PRO_5044755695" description="SEFIR domain-containing protein" evidence="10">
    <location>
        <begin position="38"/>
        <end position="923"/>
    </location>
</feature>
<evidence type="ECO:0000256" key="2">
    <source>
        <dbReference type="ARBA" id="ARBA00022692"/>
    </source>
</evidence>
<dbReference type="GO" id="GO:0016020">
    <property type="term" value="C:membrane"/>
    <property type="evidence" value="ECO:0007669"/>
    <property type="project" value="UniProtKB-SubCell"/>
</dbReference>
<feature type="transmembrane region" description="Helical" evidence="9">
    <location>
        <begin position="483"/>
        <end position="506"/>
    </location>
</feature>
<dbReference type="InterPro" id="IPR039465">
    <property type="entry name" value="IL-17_rcpt-like"/>
</dbReference>
<keyword evidence="2 9" id="KW-0812">Transmembrane</keyword>
<feature type="region of interest" description="Disordered" evidence="8">
    <location>
        <begin position="794"/>
        <end position="825"/>
    </location>
</feature>
<keyword evidence="4 9" id="KW-1133">Transmembrane helix</keyword>
<evidence type="ECO:0000256" key="7">
    <source>
        <dbReference type="ARBA" id="ARBA00023180"/>
    </source>
</evidence>
<evidence type="ECO:0000256" key="8">
    <source>
        <dbReference type="SAM" id="MobiDB-lite"/>
    </source>
</evidence>
<dbReference type="EMBL" id="JBICBT010000207">
    <property type="protein sequence ID" value="KAL3120830.1"/>
    <property type="molecule type" value="Genomic_DNA"/>
</dbReference>
<evidence type="ECO:0000256" key="6">
    <source>
        <dbReference type="ARBA" id="ARBA00023170"/>
    </source>
</evidence>
<reference evidence="12 13" key="1">
    <citation type="submission" date="2024-10" db="EMBL/GenBank/DDBJ databases">
        <authorList>
            <person name="Kim D."/>
        </authorList>
    </citation>
    <scope>NUCLEOTIDE SEQUENCE [LARGE SCALE GENOMIC DNA]</scope>
    <source>
        <strain evidence="12">BH-2024</strain>
    </source>
</reference>
<feature type="region of interest" description="Disordered" evidence="8">
    <location>
        <begin position="314"/>
        <end position="363"/>
    </location>
</feature>
<feature type="region of interest" description="Disordered" evidence="8">
    <location>
        <begin position="645"/>
        <end position="677"/>
    </location>
</feature>
<comment type="subcellular location">
    <subcellularLocation>
        <location evidence="1">Membrane</location>
        <topology evidence="1">Single-pass type I membrane protein</topology>
    </subcellularLocation>
</comment>